<proteinExistence type="predicted"/>
<gene>
    <name evidence="1" type="ORF">PACLA_8A052850</name>
</gene>
<dbReference type="Proteomes" id="UP001152795">
    <property type="component" value="Unassembled WGS sequence"/>
</dbReference>
<dbReference type="OrthoDB" id="5980807at2759"/>
<evidence type="ECO:0000313" key="2">
    <source>
        <dbReference type="Proteomes" id="UP001152795"/>
    </source>
</evidence>
<reference evidence="1" key="1">
    <citation type="submission" date="2020-04" db="EMBL/GenBank/DDBJ databases">
        <authorList>
            <person name="Alioto T."/>
            <person name="Alioto T."/>
            <person name="Gomez Garrido J."/>
        </authorList>
    </citation>
    <scope>NUCLEOTIDE SEQUENCE</scope>
    <source>
        <strain evidence="1">A484AB</strain>
    </source>
</reference>
<keyword evidence="2" id="KW-1185">Reference proteome</keyword>
<sequence length="424" mass="49334">SFSTCHLGISLKLSYSLRCLVIEQLSQALLLLLLSFTHVCRLFTIFCLLQIRIRCILVQKRNSVREMIPPKSWISKNSSFHRDVAFGTRKLTLSCREKMEMPNVIRKVTRSTMIKQYLQFCTEENVEPLSRATLFRILDLDQIGLDKLEADGLRKSLVNGKKYFKTEYQSHCQDNESKCADHRRKFGLSDPSDPDLQEQCVNQHVLRCPQCDDITTCLQKIRKIVEDGKTLSFYRKDHKDDLLYDIEKASDALDRWKGHIMRSVNQELAKQDIIANLHQSSCLHILDWAMKFLQLRFREKQSDWYGKRGLSWHISSVISRSQSDKVEVTSYAHLFDQCTQDWYAVSSIIEDLIKQLKVKNPKLQTVFLRSDEAGCYHNNFLIAALRDIAKRVGVTVQGYYYSEPQAGKDIRDRILCPMKHAIRT</sequence>
<evidence type="ECO:0000313" key="1">
    <source>
        <dbReference type="EMBL" id="CAB4028317.1"/>
    </source>
</evidence>
<organism evidence="1 2">
    <name type="scientific">Paramuricea clavata</name>
    <name type="common">Red gorgonian</name>
    <name type="synonym">Violescent sea-whip</name>
    <dbReference type="NCBI Taxonomy" id="317549"/>
    <lineage>
        <taxon>Eukaryota</taxon>
        <taxon>Metazoa</taxon>
        <taxon>Cnidaria</taxon>
        <taxon>Anthozoa</taxon>
        <taxon>Octocorallia</taxon>
        <taxon>Malacalcyonacea</taxon>
        <taxon>Plexauridae</taxon>
        <taxon>Paramuricea</taxon>
    </lineage>
</organism>
<comment type="caution">
    <text evidence="1">The sequence shown here is derived from an EMBL/GenBank/DDBJ whole genome shotgun (WGS) entry which is preliminary data.</text>
</comment>
<dbReference type="EMBL" id="CACRXK020015397">
    <property type="protein sequence ID" value="CAB4028317.1"/>
    <property type="molecule type" value="Genomic_DNA"/>
</dbReference>
<feature type="non-terminal residue" evidence="1">
    <location>
        <position position="424"/>
    </location>
</feature>
<protein>
    <submittedName>
        <fullName evidence="1">Uncharacterized protein</fullName>
    </submittedName>
</protein>
<dbReference type="AlphaFoldDB" id="A0A6S7JBX8"/>
<accession>A0A6S7JBX8</accession>
<name>A0A6S7JBX8_PARCT</name>